<dbReference type="PROSITE" id="PS50850">
    <property type="entry name" value="MFS"/>
    <property type="match status" value="1"/>
</dbReference>
<feature type="domain" description="Major facilitator superfamily (MFS) profile" evidence="5">
    <location>
        <begin position="48"/>
        <end position="428"/>
    </location>
</feature>
<dbReference type="EMBL" id="NLAX01000008">
    <property type="protein sequence ID" value="PKS11290.1"/>
    <property type="molecule type" value="Genomic_DNA"/>
</dbReference>
<feature type="transmembrane region" description="Helical" evidence="4">
    <location>
        <begin position="403"/>
        <end position="423"/>
    </location>
</feature>
<evidence type="ECO:0000313" key="6">
    <source>
        <dbReference type="EMBL" id="PKS11290.1"/>
    </source>
</evidence>
<feature type="transmembrane region" description="Helical" evidence="4">
    <location>
        <begin position="207"/>
        <end position="227"/>
    </location>
</feature>
<dbReference type="GO" id="GO:0016020">
    <property type="term" value="C:membrane"/>
    <property type="evidence" value="ECO:0007669"/>
    <property type="project" value="UniProtKB-SubCell"/>
</dbReference>
<keyword evidence="4" id="KW-0472">Membrane</keyword>
<evidence type="ECO:0000256" key="4">
    <source>
        <dbReference type="SAM" id="Phobius"/>
    </source>
</evidence>
<feature type="transmembrane region" description="Helical" evidence="4">
    <location>
        <begin position="141"/>
        <end position="162"/>
    </location>
</feature>
<evidence type="ECO:0000256" key="2">
    <source>
        <dbReference type="ARBA" id="ARBA00006727"/>
    </source>
</evidence>
<name>A0A2N3NFR8_9PEZI</name>
<evidence type="ECO:0000259" key="5">
    <source>
        <dbReference type="PROSITE" id="PS50850"/>
    </source>
</evidence>
<feature type="transmembrane region" description="Helical" evidence="4">
    <location>
        <begin position="89"/>
        <end position="110"/>
    </location>
</feature>
<keyword evidence="4" id="KW-0812">Transmembrane</keyword>
<feature type="transmembrane region" description="Helical" evidence="4">
    <location>
        <begin position="338"/>
        <end position="360"/>
    </location>
</feature>
<dbReference type="AlphaFoldDB" id="A0A2N3NFR8"/>
<accession>A0A2N3NFR8</accession>
<dbReference type="InterPro" id="IPR011701">
    <property type="entry name" value="MFS"/>
</dbReference>
<dbReference type="PANTHER" id="PTHR11360:SF319">
    <property type="entry name" value="MAJOR FACILITATOR SUPERFAMILY (MFS) PROFILE DOMAIN-CONTAINING PROTEIN"/>
    <property type="match status" value="1"/>
</dbReference>
<organism evidence="6 7">
    <name type="scientific">Lomentospora prolificans</name>
    <dbReference type="NCBI Taxonomy" id="41688"/>
    <lineage>
        <taxon>Eukaryota</taxon>
        <taxon>Fungi</taxon>
        <taxon>Dikarya</taxon>
        <taxon>Ascomycota</taxon>
        <taxon>Pezizomycotina</taxon>
        <taxon>Sordariomycetes</taxon>
        <taxon>Hypocreomycetidae</taxon>
        <taxon>Microascales</taxon>
        <taxon>Microascaceae</taxon>
        <taxon>Lomentospora</taxon>
    </lineage>
</organism>
<dbReference type="SUPFAM" id="SSF103473">
    <property type="entry name" value="MFS general substrate transporter"/>
    <property type="match status" value="1"/>
</dbReference>
<feature type="transmembrane region" description="Helical" evidence="4">
    <location>
        <begin position="174"/>
        <end position="195"/>
    </location>
</feature>
<keyword evidence="7" id="KW-1185">Reference proteome</keyword>
<dbReference type="InterPro" id="IPR050327">
    <property type="entry name" value="Proton-linked_MCT"/>
</dbReference>
<feature type="transmembrane region" description="Helical" evidence="4">
    <location>
        <begin position="314"/>
        <end position="332"/>
    </location>
</feature>
<sequence>MTTADPQSTFVDEKLPGKAHSQSSTKEAIIKDIPLSELSQAPDGGLEAWLVATGGAFIFFCGLGFANSFGVFQEYYMTNQLAGESADRIAWIGSLGVFLQFFAGTVAGPLFDKYGAWIIRPGAVIFIFAVMITSICKQYWHFMLVQGVILGTGMGLMVFPAMTAVSQFFDKKRAAALGLAVSGSSIGGIVMPIALSKMLRSSLGFGWSVRILGFIMLPFLIVAIFTVKARLPPSTSPFFLASAWKDRTYVLLVFAVFFVFIGMFTPLFYLPSYAVSRGMDANLASYMLAILNGASTFGRILPGVLADKFGRINILAAAGLANGIVIFCFNEVTTTAEIVVYAVFFGFTSGMIISGGSAAVTICPKDPREMGTWLGMALAVASIAGLIGPPINGALVDKYHGFFEVAIFSGTMCVFGGFLALAAKKATGKGMLALV</sequence>
<feature type="transmembrane region" description="Helical" evidence="4">
    <location>
        <begin position="372"/>
        <end position="391"/>
    </location>
</feature>
<dbReference type="PANTHER" id="PTHR11360">
    <property type="entry name" value="MONOCARBOXYLATE TRANSPORTER"/>
    <property type="match status" value="1"/>
</dbReference>
<protein>
    <recommendedName>
        <fullName evidence="5">Major facilitator superfamily (MFS) profile domain-containing protein</fullName>
    </recommendedName>
</protein>
<evidence type="ECO:0000256" key="3">
    <source>
        <dbReference type="SAM" id="MobiDB-lite"/>
    </source>
</evidence>
<dbReference type="CDD" id="cd17352">
    <property type="entry name" value="MFS_MCT_SLC16"/>
    <property type="match status" value="1"/>
</dbReference>
<evidence type="ECO:0000256" key="1">
    <source>
        <dbReference type="ARBA" id="ARBA00004141"/>
    </source>
</evidence>
<feature type="compositionally biased region" description="Polar residues" evidence="3">
    <location>
        <begin position="1"/>
        <end position="10"/>
    </location>
</feature>
<feature type="transmembrane region" description="Helical" evidence="4">
    <location>
        <begin position="283"/>
        <end position="302"/>
    </location>
</feature>
<comment type="subcellular location">
    <subcellularLocation>
        <location evidence="1">Membrane</location>
        <topology evidence="1">Multi-pass membrane protein</topology>
    </subcellularLocation>
</comment>
<comment type="caution">
    <text evidence="6">The sequence shown here is derived from an EMBL/GenBank/DDBJ whole genome shotgun (WGS) entry which is preliminary data.</text>
</comment>
<comment type="similarity">
    <text evidence="2">Belongs to the major facilitator superfamily. Monocarboxylate porter (TC 2.A.1.13) family.</text>
</comment>
<dbReference type="Proteomes" id="UP000233524">
    <property type="component" value="Unassembled WGS sequence"/>
</dbReference>
<feature type="region of interest" description="Disordered" evidence="3">
    <location>
        <begin position="1"/>
        <end position="25"/>
    </location>
</feature>
<dbReference type="Pfam" id="PF07690">
    <property type="entry name" value="MFS_1"/>
    <property type="match status" value="1"/>
</dbReference>
<dbReference type="VEuPathDB" id="FungiDB:jhhlp_003052"/>
<dbReference type="GO" id="GO:0022857">
    <property type="term" value="F:transmembrane transporter activity"/>
    <property type="evidence" value="ECO:0007669"/>
    <property type="project" value="InterPro"/>
</dbReference>
<dbReference type="Gene3D" id="1.20.1250.20">
    <property type="entry name" value="MFS general substrate transporter like domains"/>
    <property type="match status" value="2"/>
</dbReference>
<reference evidence="6 7" key="1">
    <citation type="journal article" date="2017" name="G3 (Bethesda)">
        <title>First Draft Genome Sequence of the Pathogenic Fungus Lomentospora prolificans (Formerly Scedosporium prolificans).</title>
        <authorList>
            <person name="Luo R."/>
            <person name="Zimin A."/>
            <person name="Workman R."/>
            <person name="Fan Y."/>
            <person name="Pertea G."/>
            <person name="Grossman N."/>
            <person name="Wear M.P."/>
            <person name="Jia B."/>
            <person name="Miller H."/>
            <person name="Casadevall A."/>
            <person name="Timp W."/>
            <person name="Zhang S.X."/>
            <person name="Salzberg S.L."/>
        </authorList>
    </citation>
    <scope>NUCLEOTIDE SEQUENCE [LARGE SCALE GENOMIC DNA]</scope>
    <source>
        <strain evidence="6 7">JHH-5317</strain>
    </source>
</reference>
<keyword evidence="4" id="KW-1133">Transmembrane helix</keyword>
<dbReference type="InterPro" id="IPR020846">
    <property type="entry name" value="MFS_dom"/>
</dbReference>
<gene>
    <name evidence="6" type="ORF">jhhlp_003052</name>
</gene>
<dbReference type="InterPro" id="IPR036259">
    <property type="entry name" value="MFS_trans_sf"/>
</dbReference>
<evidence type="ECO:0000313" key="7">
    <source>
        <dbReference type="Proteomes" id="UP000233524"/>
    </source>
</evidence>
<dbReference type="OrthoDB" id="6499973at2759"/>
<feature type="transmembrane region" description="Helical" evidence="4">
    <location>
        <begin position="248"/>
        <end position="271"/>
    </location>
</feature>
<dbReference type="InParanoid" id="A0A2N3NFR8"/>
<feature type="transmembrane region" description="Helical" evidence="4">
    <location>
        <begin position="117"/>
        <end position="135"/>
    </location>
</feature>
<proteinExistence type="inferred from homology"/>
<feature type="transmembrane region" description="Helical" evidence="4">
    <location>
        <begin position="48"/>
        <end position="69"/>
    </location>
</feature>